<organism evidence="2 3">
    <name type="scientific">Dryococelus australis</name>
    <dbReference type="NCBI Taxonomy" id="614101"/>
    <lineage>
        <taxon>Eukaryota</taxon>
        <taxon>Metazoa</taxon>
        <taxon>Ecdysozoa</taxon>
        <taxon>Arthropoda</taxon>
        <taxon>Hexapoda</taxon>
        <taxon>Insecta</taxon>
        <taxon>Pterygota</taxon>
        <taxon>Neoptera</taxon>
        <taxon>Polyneoptera</taxon>
        <taxon>Phasmatodea</taxon>
        <taxon>Verophasmatodea</taxon>
        <taxon>Anareolatae</taxon>
        <taxon>Phasmatidae</taxon>
        <taxon>Eurycanthinae</taxon>
        <taxon>Dryococelus</taxon>
    </lineage>
</organism>
<protein>
    <submittedName>
        <fullName evidence="2">Uncharacterized protein</fullName>
    </submittedName>
</protein>
<feature type="compositionally biased region" description="Polar residues" evidence="1">
    <location>
        <begin position="44"/>
        <end position="53"/>
    </location>
</feature>
<keyword evidence="3" id="KW-1185">Reference proteome</keyword>
<sequence>MADILDDQMATKVKATDEIATNMENDENDHHGQKQDGSHRRESSPPQSTATCASTVSEAMHATAWELMTEAAKEEAALAKEVGTSMEQGIIVDGLVQNMNMHSLKYNKLFSDGDSSIHRKLCRNHVLRYCMNKVRDIFGNPRLGNLQLRTTVQTQTRHRTADVSAIKYRKGAKIFNSNYKSLEELKNDVLNNPYVLGNHDKRVDSKYFCTNMEKQIWSHSFLKAAGILQELLIPIRHVTSHQFDSRLIQFAEQNHLTVDTCGLLADEDFPFLGASLDELIGDYYRSEMSCVYQSVNTYRSRH</sequence>
<dbReference type="Proteomes" id="UP001159363">
    <property type="component" value="Chromosome 5"/>
</dbReference>
<accession>A0ABQ9HB63</accession>
<evidence type="ECO:0000256" key="1">
    <source>
        <dbReference type="SAM" id="MobiDB-lite"/>
    </source>
</evidence>
<feature type="compositionally biased region" description="Basic and acidic residues" evidence="1">
    <location>
        <begin position="28"/>
        <end position="43"/>
    </location>
</feature>
<proteinExistence type="predicted"/>
<name>A0ABQ9HB63_9NEOP</name>
<dbReference type="EMBL" id="JARBHB010000006">
    <property type="protein sequence ID" value="KAJ8881514.1"/>
    <property type="molecule type" value="Genomic_DNA"/>
</dbReference>
<evidence type="ECO:0000313" key="3">
    <source>
        <dbReference type="Proteomes" id="UP001159363"/>
    </source>
</evidence>
<feature type="region of interest" description="Disordered" evidence="1">
    <location>
        <begin position="15"/>
        <end position="53"/>
    </location>
</feature>
<evidence type="ECO:0000313" key="2">
    <source>
        <dbReference type="EMBL" id="KAJ8881514.1"/>
    </source>
</evidence>
<comment type="caution">
    <text evidence="2">The sequence shown here is derived from an EMBL/GenBank/DDBJ whole genome shotgun (WGS) entry which is preliminary data.</text>
</comment>
<gene>
    <name evidence="2" type="ORF">PR048_017996</name>
</gene>
<reference evidence="2 3" key="1">
    <citation type="submission" date="2023-02" db="EMBL/GenBank/DDBJ databases">
        <title>LHISI_Scaffold_Assembly.</title>
        <authorList>
            <person name="Stuart O.P."/>
            <person name="Cleave R."/>
            <person name="Magrath M.J.L."/>
            <person name="Mikheyev A.S."/>
        </authorList>
    </citation>
    <scope>NUCLEOTIDE SEQUENCE [LARGE SCALE GENOMIC DNA]</scope>
    <source>
        <strain evidence="2">Daus_M_001</strain>
        <tissue evidence="2">Leg muscle</tissue>
    </source>
</reference>